<dbReference type="PROSITE" id="PS51257">
    <property type="entry name" value="PROKAR_LIPOPROTEIN"/>
    <property type="match status" value="1"/>
</dbReference>
<gene>
    <name evidence="1" type="ORF">LCGC14_2137970</name>
</gene>
<comment type="caution">
    <text evidence="1">The sequence shown here is derived from an EMBL/GenBank/DDBJ whole genome shotgun (WGS) entry which is preliminary data.</text>
</comment>
<dbReference type="EMBL" id="LAZR01026971">
    <property type="protein sequence ID" value="KKL67139.1"/>
    <property type="molecule type" value="Genomic_DNA"/>
</dbReference>
<organism evidence="1">
    <name type="scientific">marine sediment metagenome</name>
    <dbReference type="NCBI Taxonomy" id="412755"/>
    <lineage>
        <taxon>unclassified sequences</taxon>
        <taxon>metagenomes</taxon>
        <taxon>ecological metagenomes</taxon>
    </lineage>
</organism>
<name>A0A0F9DZH9_9ZZZZ</name>
<reference evidence="1" key="1">
    <citation type="journal article" date="2015" name="Nature">
        <title>Complex archaea that bridge the gap between prokaryotes and eukaryotes.</title>
        <authorList>
            <person name="Spang A."/>
            <person name="Saw J.H."/>
            <person name="Jorgensen S.L."/>
            <person name="Zaremba-Niedzwiedzka K."/>
            <person name="Martijn J."/>
            <person name="Lind A.E."/>
            <person name="van Eijk R."/>
            <person name="Schleper C."/>
            <person name="Guy L."/>
            <person name="Ettema T.J."/>
        </authorList>
    </citation>
    <scope>NUCLEOTIDE SEQUENCE</scope>
</reference>
<evidence type="ECO:0008006" key="2">
    <source>
        <dbReference type="Google" id="ProtNLM"/>
    </source>
</evidence>
<dbReference type="SUPFAM" id="SSF51126">
    <property type="entry name" value="Pectin lyase-like"/>
    <property type="match status" value="1"/>
</dbReference>
<sequence>MLRCVRYAPFLAVLLAAACSEGRGANRIEPGDIRARPPWSCMGINWPFSGDDNRNASVTLAFRRKGTDPWRPALPLWRHEYGKTTMFSGSVFRLAAGTEYEFKLTLTDSDAKPTEITRTVTAGTLTYPKMSAKVVAVPAGGLIKAQEMASPGTVMLLAKGTYPGTLLNKSGQPGNWIVYKAAGDGEVIINSRIEIRANYVWLHGLTIRDPRNAIQGSHKGICITNCRITSHYAIHTGGGAENYFIADNRLTGDAKGKFSFGGEGVDFGSDRGACGHAVCFNEMTDFADGVSYGRGDIDVYNNYIHETVDDFIEPDYARENYRLWNNRCYNSMCGFSWQPQKGGPWYMFNNINVGTYLHAFKVKDITGPTVIYGNTILTKTSQVGHVGDVMRGTMVNNVWLRTTKGELGRDGRVRPSFTPTRVDHNAYGTGGAGPFRTAGYKEAAAERGWDKHSVNVDYKDLFRHPIKVPAGKPRYWRGISGFQIPKDWQFGHPMLLPKPGTKLIDAGTVLPNLTGPYLGKAPDLGAHELGLGTAWYGPRTWDDKAGLIYGVPEGWSKVPLSRAVKYAPLGCPQTKGARVLLVGPSPLVFALMRVESAIGETRWTRAKQAVADQAGAL</sequence>
<dbReference type="Gene3D" id="2.160.20.10">
    <property type="entry name" value="Single-stranded right-handed beta-helix, Pectin lyase-like"/>
    <property type="match status" value="1"/>
</dbReference>
<dbReference type="AlphaFoldDB" id="A0A0F9DZH9"/>
<protein>
    <recommendedName>
        <fullName evidence="2">Right handed beta helix domain-containing protein</fullName>
    </recommendedName>
</protein>
<dbReference type="InterPro" id="IPR012334">
    <property type="entry name" value="Pectin_lyas_fold"/>
</dbReference>
<evidence type="ECO:0000313" key="1">
    <source>
        <dbReference type="EMBL" id="KKL67139.1"/>
    </source>
</evidence>
<feature type="non-terminal residue" evidence="1">
    <location>
        <position position="617"/>
    </location>
</feature>
<dbReference type="InterPro" id="IPR011050">
    <property type="entry name" value="Pectin_lyase_fold/virulence"/>
</dbReference>
<accession>A0A0F9DZH9</accession>
<proteinExistence type="predicted"/>